<feature type="region of interest" description="Disordered" evidence="1">
    <location>
        <begin position="197"/>
        <end position="216"/>
    </location>
</feature>
<dbReference type="OrthoDB" id="2222479at2759"/>
<dbReference type="SUPFAM" id="SSF50370">
    <property type="entry name" value="Ricin B-like lectins"/>
    <property type="match status" value="1"/>
</dbReference>
<reference evidence="2 3" key="1">
    <citation type="submission" date="2015-06" db="EMBL/GenBank/DDBJ databases">
        <title>Expansion of signal transduction pathways in fungi by whole-genome duplication.</title>
        <authorList>
            <consortium name="DOE Joint Genome Institute"/>
            <person name="Corrochano L.M."/>
            <person name="Kuo A."/>
            <person name="Marcet-Houben M."/>
            <person name="Polaino S."/>
            <person name="Salamov A."/>
            <person name="Villalobos J.M."/>
            <person name="Alvarez M.I."/>
            <person name="Avalos J."/>
            <person name="Benito E.P."/>
            <person name="Benoit I."/>
            <person name="Burger G."/>
            <person name="Camino L.P."/>
            <person name="Canovas D."/>
            <person name="Cerda-Olmedo E."/>
            <person name="Cheng J.-F."/>
            <person name="Dominguez A."/>
            <person name="Elias M."/>
            <person name="Eslava A.P."/>
            <person name="Glaser F."/>
            <person name="Grimwood J."/>
            <person name="Gutierrez G."/>
            <person name="Heitman J."/>
            <person name="Henrissat B."/>
            <person name="Iturriaga E.A."/>
            <person name="Lang B.F."/>
            <person name="Lavin J.L."/>
            <person name="Lee S."/>
            <person name="Li W."/>
            <person name="Lindquist E."/>
            <person name="Lopez-Garcia S."/>
            <person name="Luque E.M."/>
            <person name="Marcos A.T."/>
            <person name="Martin J."/>
            <person name="Mccluskey K."/>
            <person name="Medina H.R."/>
            <person name="Miralles-Duran A."/>
            <person name="Miyazaki A."/>
            <person name="Munoz-Torres E."/>
            <person name="Oguiza J.A."/>
            <person name="Ohm R."/>
            <person name="Olmedo M."/>
            <person name="Orejas M."/>
            <person name="Ortiz-Castellanos L."/>
            <person name="Pisabarro A.G."/>
            <person name="Rodriguez-Romero J."/>
            <person name="Ruiz-Herrera J."/>
            <person name="Ruiz-Vazquez R."/>
            <person name="Sanz C."/>
            <person name="Schackwitz W."/>
            <person name="Schmutz J."/>
            <person name="Shahriari M."/>
            <person name="Shelest E."/>
            <person name="Silva-Franco F."/>
            <person name="Soanes D."/>
            <person name="Syed K."/>
            <person name="Tagua V.G."/>
            <person name="Talbot N.J."/>
            <person name="Thon M."/>
            <person name="De Vries R.P."/>
            <person name="Wiebenga A."/>
            <person name="Yadav J.S."/>
            <person name="Braun E.L."/>
            <person name="Baker S."/>
            <person name="Garre V."/>
            <person name="Horwitz B."/>
            <person name="Torres-Martinez S."/>
            <person name="Idnurm A."/>
            <person name="Herrera-Estrella A."/>
            <person name="Gabaldon T."/>
            <person name="Grigoriev I.V."/>
        </authorList>
    </citation>
    <scope>NUCLEOTIDE SEQUENCE [LARGE SCALE GENOMIC DNA]</scope>
    <source>
        <strain evidence="2 3">CBS 277.49</strain>
    </source>
</reference>
<dbReference type="InterPro" id="IPR035992">
    <property type="entry name" value="Ricin_B-like_lectins"/>
</dbReference>
<gene>
    <name evidence="2" type="ORF">MUCCIDRAFT_113763</name>
</gene>
<dbReference type="EMBL" id="AMYB01000007">
    <property type="protein sequence ID" value="OAD00296.1"/>
    <property type="molecule type" value="Genomic_DNA"/>
</dbReference>
<name>A0A168ISE1_MUCCL</name>
<evidence type="ECO:0008006" key="4">
    <source>
        <dbReference type="Google" id="ProtNLM"/>
    </source>
</evidence>
<dbReference type="STRING" id="747725.A0A168ISE1"/>
<protein>
    <recommendedName>
        <fullName evidence="4">Carbohydrate-binding module family 13 protein</fullName>
    </recommendedName>
</protein>
<sequence length="244" mass="27473">MADVNWFYIKHLSTSKAIAACPCQDDVANGNDMPLMRSQVIVTKPTYSDNELWCWDGQQLRNKSTGLVLDIRKGRIRFMEDTEICLYYKKSMEDSQNQLWAVQTESQPAEHPLVRRRSSQKTPIGSVIYSVTNSDWVLDVCPEGQKLILFPYNQDVNDQQRWLFIPEKDSILTEEPTSLFDNKMADTSTYEAYYSTPVSHSSCSSSSTSSSSYSIDSTGFAHGLTPAKRCSSQSSLPTSGRKSS</sequence>
<dbReference type="Gene3D" id="2.80.10.50">
    <property type="match status" value="1"/>
</dbReference>
<evidence type="ECO:0000313" key="2">
    <source>
        <dbReference type="EMBL" id="OAD00296.1"/>
    </source>
</evidence>
<comment type="caution">
    <text evidence="2">The sequence shown here is derived from an EMBL/GenBank/DDBJ whole genome shotgun (WGS) entry which is preliminary data.</text>
</comment>
<accession>A0A168ISE1</accession>
<dbReference type="AlphaFoldDB" id="A0A168ISE1"/>
<feature type="compositionally biased region" description="Polar residues" evidence="1">
    <location>
        <begin position="230"/>
        <end position="244"/>
    </location>
</feature>
<evidence type="ECO:0000313" key="3">
    <source>
        <dbReference type="Proteomes" id="UP000077051"/>
    </source>
</evidence>
<organism evidence="2 3">
    <name type="scientific">Mucor lusitanicus CBS 277.49</name>
    <dbReference type="NCBI Taxonomy" id="747725"/>
    <lineage>
        <taxon>Eukaryota</taxon>
        <taxon>Fungi</taxon>
        <taxon>Fungi incertae sedis</taxon>
        <taxon>Mucoromycota</taxon>
        <taxon>Mucoromycotina</taxon>
        <taxon>Mucoromycetes</taxon>
        <taxon>Mucorales</taxon>
        <taxon>Mucorineae</taxon>
        <taxon>Mucoraceae</taxon>
        <taxon>Mucor</taxon>
    </lineage>
</organism>
<dbReference type="VEuPathDB" id="FungiDB:MUCCIDRAFT_113763"/>
<dbReference type="Proteomes" id="UP000077051">
    <property type="component" value="Unassembled WGS sequence"/>
</dbReference>
<proteinExistence type="predicted"/>
<feature type="region of interest" description="Disordered" evidence="1">
    <location>
        <begin position="224"/>
        <end position="244"/>
    </location>
</feature>
<keyword evidence="3" id="KW-1185">Reference proteome</keyword>
<evidence type="ECO:0000256" key="1">
    <source>
        <dbReference type="SAM" id="MobiDB-lite"/>
    </source>
</evidence>